<dbReference type="InterPro" id="IPR043745">
    <property type="entry name" value="DUF5690"/>
</dbReference>
<sequence>MTALAVEDGMGQSAPIAARRTLTGRLASAHPAFFALYAGLAAFVAYCSMYAFRKPFTAATYTDAGGWEGLIDFKIALVIAQVAGYALSKFIGVKVVSEMAATRRGLAIVGLIVASWIALLLFAIVPPTWKVAALFLNGLPLGMIWGLVFGYVEGRRTSEAIAAILCASFVVSSGIVKSVGMWLMTDMGVGEYWMPAATGALFMPLLIVAVIGLAQLPPPTPAEQAERMARPPMPAEARRAFLRDYGPGVCFLVLAYVLFTAIRDFRDNFSAEIWVDLGYGGVSSIFTASEAPIALVTLVILASLGFIRDNMRALIVIHAIVMAGAALIGVSTLAFQLGWLAPLPWMILSGLGLYLGYTPFNAMMFDRLVAATRRAGTAGFLIYVADASGYGGSVLLTLLRNMPGVTLDWLHFFIWLAYAGAALCLVMAMASILYFRRKLGNSDR</sequence>
<feature type="transmembrane region" description="Helical" evidence="1">
    <location>
        <begin position="159"/>
        <end position="180"/>
    </location>
</feature>
<gene>
    <name evidence="2" type="ORF">LL253_13925</name>
</gene>
<dbReference type="Proteomes" id="UP001198830">
    <property type="component" value="Unassembled WGS sequence"/>
</dbReference>
<keyword evidence="3" id="KW-1185">Reference proteome</keyword>
<dbReference type="Pfam" id="PF18943">
    <property type="entry name" value="DUF5690"/>
    <property type="match status" value="1"/>
</dbReference>
<accession>A0ABS8H633</accession>
<feature type="transmembrane region" description="Helical" evidence="1">
    <location>
        <begin position="131"/>
        <end position="152"/>
    </location>
</feature>
<feature type="transmembrane region" description="Helical" evidence="1">
    <location>
        <begin position="105"/>
        <end position="125"/>
    </location>
</feature>
<keyword evidence="1" id="KW-1133">Transmembrane helix</keyword>
<dbReference type="RefSeq" id="WP_228227563.1">
    <property type="nucleotide sequence ID" value="NZ_JAJGNP010000012.1"/>
</dbReference>
<proteinExistence type="predicted"/>
<comment type="caution">
    <text evidence="2">The sequence shown here is derived from an EMBL/GenBank/DDBJ whole genome shotgun (WGS) entry which is preliminary data.</text>
</comment>
<dbReference type="SUPFAM" id="SSF103473">
    <property type="entry name" value="MFS general substrate transporter"/>
    <property type="match status" value="1"/>
</dbReference>
<feature type="transmembrane region" description="Helical" evidence="1">
    <location>
        <begin position="412"/>
        <end position="435"/>
    </location>
</feature>
<reference evidence="2 3" key="1">
    <citation type="submission" date="2021-10" db="EMBL/GenBank/DDBJ databases">
        <title>The diversity and Nitrogen Metabolism of Culturable Nitrate-Utilizing Bacteria Within the Oxygen Minimum Zone of the Changjiang (Yangtze River)Estuary.</title>
        <authorList>
            <person name="Zhang D."/>
            <person name="Zheng J."/>
            <person name="Liu S."/>
            <person name="He W."/>
        </authorList>
    </citation>
    <scope>NUCLEOTIDE SEQUENCE [LARGE SCALE GENOMIC DNA]</scope>
    <source>
        <strain evidence="2 3">FXH275-2</strain>
    </source>
</reference>
<keyword evidence="1" id="KW-0472">Membrane</keyword>
<dbReference type="EMBL" id="JAJGNP010000012">
    <property type="protein sequence ID" value="MCC4233781.1"/>
    <property type="molecule type" value="Genomic_DNA"/>
</dbReference>
<dbReference type="InterPro" id="IPR036259">
    <property type="entry name" value="MFS_trans_sf"/>
</dbReference>
<feature type="transmembrane region" description="Helical" evidence="1">
    <location>
        <begin position="380"/>
        <end position="400"/>
    </location>
</feature>
<feature type="transmembrane region" description="Helical" evidence="1">
    <location>
        <begin position="73"/>
        <end position="93"/>
    </location>
</feature>
<evidence type="ECO:0000313" key="2">
    <source>
        <dbReference type="EMBL" id="MCC4233781.1"/>
    </source>
</evidence>
<feature type="transmembrane region" description="Helical" evidence="1">
    <location>
        <begin position="32"/>
        <end position="53"/>
    </location>
</feature>
<feature type="transmembrane region" description="Helical" evidence="1">
    <location>
        <begin position="282"/>
        <end position="307"/>
    </location>
</feature>
<keyword evidence="1" id="KW-0812">Transmembrane</keyword>
<feature type="transmembrane region" description="Helical" evidence="1">
    <location>
        <begin position="343"/>
        <end position="360"/>
    </location>
</feature>
<feature type="transmembrane region" description="Helical" evidence="1">
    <location>
        <begin position="245"/>
        <end position="262"/>
    </location>
</feature>
<evidence type="ECO:0000256" key="1">
    <source>
        <dbReference type="SAM" id="Phobius"/>
    </source>
</evidence>
<feature type="transmembrane region" description="Helical" evidence="1">
    <location>
        <begin position="192"/>
        <end position="214"/>
    </location>
</feature>
<evidence type="ECO:0000313" key="3">
    <source>
        <dbReference type="Proteomes" id="UP001198830"/>
    </source>
</evidence>
<name>A0ABS8H633_9SPHN</name>
<feature type="transmembrane region" description="Helical" evidence="1">
    <location>
        <begin position="314"/>
        <end position="337"/>
    </location>
</feature>
<protein>
    <submittedName>
        <fullName evidence="2">DUF5690 family protein</fullName>
    </submittedName>
</protein>
<organism evidence="2 3">
    <name type="scientific">Sphingobium soli</name>
    <dbReference type="NCBI Taxonomy" id="1591116"/>
    <lineage>
        <taxon>Bacteria</taxon>
        <taxon>Pseudomonadati</taxon>
        <taxon>Pseudomonadota</taxon>
        <taxon>Alphaproteobacteria</taxon>
        <taxon>Sphingomonadales</taxon>
        <taxon>Sphingomonadaceae</taxon>
        <taxon>Sphingobium</taxon>
    </lineage>
</organism>